<organism evidence="3 4">
    <name type="scientific">Staphylococcus muscae</name>
    <dbReference type="NCBI Taxonomy" id="1294"/>
    <lineage>
        <taxon>Bacteria</taxon>
        <taxon>Bacillati</taxon>
        <taxon>Bacillota</taxon>
        <taxon>Bacilli</taxon>
        <taxon>Bacillales</taxon>
        <taxon>Staphylococcaceae</taxon>
        <taxon>Staphylococcus</taxon>
    </lineage>
</organism>
<reference evidence="3 4" key="2">
    <citation type="submission" date="2017-06" db="EMBL/GenBank/DDBJ databases">
        <authorList>
            <consortium name="Pathogen Informatics"/>
        </authorList>
    </citation>
    <scope>NUCLEOTIDE SEQUENCE [LARGE SCALE GENOMIC DNA]</scope>
    <source>
        <strain evidence="3 4">NCTC13833</strain>
    </source>
</reference>
<keyword evidence="1" id="KW-0472">Membrane</keyword>
<gene>
    <name evidence="2" type="ORF">GCM10007183_18100</name>
    <name evidence="3" type="ORF">SAMEA4412661_01418</name>
</gene>
<accession>A0A240C521</accession>
<keyword evidence="1" id="KW-1133">Transmembrane helix</keyword>
<dbReference type="EMBL" id="LT906464">
    <property type="protein sequence ID" value="SNW03084.1"/>
    <property type="molecule type" value="Genomic_DNA"/>
</dbReference>
<evidence type="ECO:0000313" key="4">
    <source>
        <dbReference type="Proteomes" id="UP000243706"/>
    </source>
</evidence>
<evidence type="ECO:0000313" key="5">
    <source>
        <dbReference type="Proteomes" id="UP000652995"/>
    </source>
</evidence>
<reference evidence="5" key="3">
    <citation type="journal article" date="2019" name="Int. J. Syst. Evol. Microbiol.">
        <title>The Global Catalogue of Microorganisms (GCM) 10K type strain sequencing project: providing services to taxonomists for standard genome sequencing and annotation.</title>
        <authorList>
            <consortium name="The Broad Institute Genomics Platform"/>
            <consortium name="The Broad Institute Genome Sequencing Center for Infectious Disease"/>
            <person name="Wu L."/>
            <person name="Ma J."/>
        </authorList>
    </citation>
    <scope>NUCLEOTIDE SEQUENCE [LARGE SCALE GENOMIC DNA]</scope>
    <source>
        <strain evidence="5">CCM 4175</strain>
    </source>
</reference>
<protein>
    <submittedName>
        <fullName evidence="3">Uncharacterized protein</fullName>
    </submittedName>
</protein>
<keyword evidence="1" id="KW-0812">Transmembrane</keyword>
<reference evidence="2" key="1">
    <citation type="journal article" date="2014" name="Int. J. Syst. Evol. Microbiol.">
        <title>Complete genome of a new Firmicutes species belonging to the dominant human colonic microbiota ('Ruminococcus bicirculans') reveals two chromosomes and a selective capacity to utilize plant glucans.</title>
        <authorList>
            <consortium name="NISC Comparative Sequencing Program"/>
            <person name="Wegmann U."/>
            <person name="Louis P."/>
            <person name="Goesmann A."/>
            <person name="Henrissat B."/>
            <person name="Duncan S.H."/>
            <person name="Flint H.J."/>
        </authorList>
    </citation>
    <scope>NUCLEOTIDE SEQUENCE</scope>
    <source>
        <strain evidence="2">CCM 4175</strain>
    </source>
</reference>
<name>A0A240C521_9STAP</name>
<feature type="transmembrane region" description="Helical" evidence="1">
    <location>
        <begin position="21"/>
        <end position="43"/>
    </location>
</feature>
<keyword evidence="5" id="KW-1185">Reference proteome</keyword>
<dbReference type="EMBL" id="BMCB01000012">
    <property type="protein sequence ID" value="GGA94272.1"/>
    <property type="molecule type" value="Genomic_DNA"/>
</dbReference>
<evidence type="ECO:0000313" key="3">
    <source>
        <dbReference type="EMBL" id="SNW03084.1"/>
    </source>
</evidence>
<evidence type="ECO:0000256" key="1">
    <source>
        <dbReference type="SAM" id="Phobius"/>
    </source>
</evidence>
<evidence type="ECO:0000313" key="2">
    <source>
        <dbReference type="EMBL" id="GGA94272.1"/>
    </source>
</evidence>
<proteinExistence type="predicted"/>
<dbReference type="Proteomes" id="UP000652995">
    <property type="component" value="Unassembled WGS sequence"/>
</dbReference>
<sequence length="48" mass="5800">MRRNEFEDMTNLKKQFDRIKLYIIYLRHWIFIGAGMGILASIIDINKI</sequence>
<dbReference type="Proteomes" id="UP000243706">
    <property type="component" value="Chromosome 1"/>
</dbReference>
<dbReference type="AlphaFoldDB" id="A0A240C521"/>
<reference evidence="2" key="4">
    <citation type="submission" date="2024-05" db="EMBL/GenBank/DDBJ databases">
        <authorList>
            <person name="Sun Q."/>
            <person name="Sedlacek I."/>
        </authorList>
    </citation>
    <scope>NUCLEOTIDE SEQUENCE</scope>
    <source>
        <strain evidence="2">CCM 4175</strain>
    </source>
</reference>